<keyword evidence="2" id="KW-0732">Signal</keyword>
<feature type="signal peptide" evidence="2">
    <location>
        <begin position="1"/>
        <end position="24"/>
    </location>
</feature>
<dbReference type="AlphaFoldDB" id="A0A0M3JLY0"/>
<sequence length="69" mass="7692">MSMSPASLTLSTMLFDAFCLTTTADSFHDINYGYCMQLQSLLMGYTTTEPHPSVSLKQQSKSMRTSEVE</sequence>
<evidence type="ECO:0000313" key="4">
    <source>
        <dbReference type="Proteomes" id="UP000267096"/>
    </source>
</evidence>
<keyword evidence="4" id="KW-1185">Reference proteome</keyword>
<protein>
    <submittedName>
        <fullName evidence="5">Secreted protein</fullName>
    </submittedName>
</protein>
<feature type="chain" id="PRO_5043120915" evidence="2">
    <location>
        <begin position="25"/>
        <end position="69"/>
    </location>
</feature>
<dbReference type="WBParaSite" id="ASIM_0000866101-mRNA-1">
    <property type="protein sequence ID" value="ASIM_0000866101-mRNA-1"/>
    <property type="gene ID" value="ASIM_0000866101"/>
</dbReference>
<gene>
    <name evidence="3" type="ORF">ASIM_LOCUS8412</name>
</gene>
<evidence type="ECO:0000256" key="2">
    <source>
        <dbReference type="SAM" id="SignalP"/>
    </source>
</evidence>
<evidence type="ECO:0000256" key="1">
    <source>
        <dbReference type="SAM" id="MobiDB-lite"/>
    </source>
</evidence>
<evidence type="ECO:0000313" key="5">
    <source>
        <dbReference type="WBParaSite" id="ASIM_0000866101-mRNA-1"/>
    </source>
</evidence>
<feature type="region of interest" description="Disordered" evidence="1">
    <location>
        <begin position="50"/>
        <end position="69"/>
    </location>
</feature>
<accession>A0A0M3JLY0</accession>
<reference evidence="5" key="1">
    <citation type="submission" date="2017-02" db="UniProtKB">
        <authorList>
            <consortium name="WormBaseParasite"/>
        </authorList>
    </citation>
    <scope>IDENTIFICATION</scope>
</reference>
<feature type="compositionally biased region" description="Polar residues" evidence="1">
    <location>
        <begin position="50"/>
        <end position="63"/>
    </location>
</feature>
<dbReference type="EMBL" id="UYRR01022712">
    <property type="protein sequence ID" value="VDK31716.1"/>
    <property type="molecule type" value="Genomic_DNA"/>
</dbReference>
<reference evidence="3 4" key="2">
    <citation type="submission" date="2018-11" db="EMBL/GenBank/DDBJ databases">
        <authorList>
            <consortium name="Pathogen Informatics"/>
        </authorList>
    </citation>
    <scope>NUCLEOTIDE SEQUENCE [LARGE SCALE GENOMIC DNA]</scope>
</reference>
<organism evidence="5">
    <name type="scientific">Anisakis simplex</name>
    <name type="common">Herring worm</name>
    <dbReference type="NCBI Taxonomy" id="6269"/>
    <lineage>
        <taxon>Eukaryota</taxon>
        <taxon>Metazoa</taxon>
        <taxon>Ecdysozoa</taxon>
        <taxon>Nematoda</taxon>
        <taxon>Chromadorea</taxon>
        <taxon>Rhabditida</taxon>
        <taxon>Spirurina</taxon>
        <taxon>Ascaridomorpha</taxon>
        <taxon>Ascaridoidea</taxon>
        <taxon>Anisakidae</taxon>
        <taxon>Anisakis</taxon>
        <taxon>Anisakis simplex complex</taxon>
    </lineage>
</organism>
<dbReference type="Proteomes" id="UP000267096">
    <property type="component" value="Unassembled WGS sequence"/>
</dbReference>
<name>A0A0M3JLY0_ANISI</name>
<evidence type="ECO:0000313" key="3">
    <source>
        <dbReference type="EMBL" id="VDK31716.1"/>
    </source>
</evidence>
<proteinExistence type="predicted"/>